<dbReference type="EMBL" id="LJIX01000006">
    <property type="protein sequence ID" value="KQL20935.1"/>
    <property type="molecule type" value="Genomic_DNA"/>
</dbReference>
<dbReference type="AlphaFoldDB" id="A0A0Q3VJ19"/>
<dbReference type="SUPFAM" id="SSF55909">
    <property type="entry name" value="Pentein"/>
    <property type="match status" value="1"/>
</dbReference>
<dbReference type="STRING" id="1637975.AN957_21580"/>
<evidence type="ECO:0000313" key="1">
    <source>
        <dbReference type="EMBL" id="KQL20935.1"/>
    </source>
</evidence>
<evidence type="ECO:0008006" key="3">
    <source>
        <dbReference type="Google" id="ProtNLM"/>
    </source>
</evidence>
<dbReference type="PANTHER" id="PTHR47271:SF2">
    <property type="entry name" value="ARGININE DEIMINASE"/>
    <property type="match status" value="1"/>
</dbReference>
<protein>
    <recommendedName>
        <fullName evidence="3">N-dimethylarginine dimethylaminohydrolase</fullName>
    </recommendedName>
</protein>
<dbReference type="GO" id="GO:0016990">
    <property type="term" value="F:arginine deiminase activity"/>
    <property type="evidence" value="ECO:0007669"/>
    <property type="project" value="TreeGrafter"/>
</dbReference>
<organism evidence="1 2">
    <name type="scientific">Cytobacillus solani</name>
    <dbReference type="NCBI Taxonomy" id="1637975"/>
    <lineage>
        <taxon>Bacteria</taxon>
        <taxon>Bacillati</taxon>
        <taxon>Bacillota</taxon>
        <taxon>Bacilli</taxon>
        <taxon>Bacillales</taxon>
        <taxon>Bacillaceae</taxon>
        <taxon>Cytobacillus</taxon>
    </lineage>
</organism>
<dbReference type="PATRIC" id="fig|1637975.4.peg.4302"/>
<dbReference type="Pfam" id="PF19420">
    <property type="entry name" value="DDAH_eukar"/>
    <property type="match status" value="1"/>
</dbReference>
<reference evidence="1 2" key="1">
    <citation type="submission" date="2015-09" db="EMBL/GenBank/DDBJ databases">
        <title>Genome sequencing project for genomic taxonomy and phylogenomics of Bacillus-like bacteria.</title>
        <authorList>
            <person name="Liu B."/>
            <person name="Wang J."/>
            <person name="Zhu Y."/>
            <person name="Liu G."/>
            <person name="Chen Q."/>
            <person name="Chen Z."/>
            <person name="Lan J."/>
            <person name="Che J."/>
            <person name="Ge C."/>
            <person name="Shi H."/>
            <person name="Pan Z."/>
            <person name="Liu X."/>
        </authorList>
    </citation>
    <scope>NUCLEOTIDE SEQUENCE [LARGE SCALE GENOMIC DNA]</scope>
    <source>
        <strain evidence="1 2">FJAT-18043</strain>
    </source>
</reference>
<dbReference type="GO" id="GO:0019546">
    <property type="term" value="P:L-arginine deiminase pathway"/>
    <property type="evidence" value="ECO:0007669"/>
    <property type="project" value="TreeGrafter"/>
</dbReference>
<dbReference type="RefSeq" id="WP_053477429.1">
    <property type="nucleotide sequence ID" value="NZ_CP041305.1"/>
</dbReference>
<gene>
    <name evidence="1" type="ORF">AN957_21580</name>
</gene>
<proteinExistence type="predicted"/>
<dbReference type="PANTHER" id="PTHR47271">
    <property type="entry name" value="ARGININE DEIMINASE"/>
    <property type="match status" value="1"/>
</dbReference>
<evidence type="ECO:0000313" key="2">
    <source>
        <dbReference type="Proteomes" id="UP000050996"/>
    </source>
</evidence>
<sequence length="277" mass="31589">MAVKRNIFCHTEYSTLQKVVLCEPTYMSINDPNHKVFKNVSINIDLAIKQHKHFVSALESHGVDVILLPPDKKFPDQVFTRDIGFTIGDTIYVTEIQTYHRQNEETLLKQRLDLENIPFQQLIGCNIEGGDVIIDRETVYVGISTRTDMQAVNHMQEILPHHEVIPVPFNDEFLHLDYVFNILSSKEALICSSEVKSEQVKLLKSRYDLIEMTKEELLTHSANVLSIGNNKVFSMPINKNVNKKLLSRGYKVVEVDISEITKSGGAFRCCTLPISRS</sequence>
<accession>A0A0Q3VJ19</accession>
<name>A0A0Q3VJ19_9BACI</name>
<dbReference type="Proteomes" id="UP000050996">
    <property type="component" value="Unassembled WGS sequence"/>
</dbReference>
<dbReference type="Gene3D" id="3.75.10.10">
    <property type="entry name" value="L-arginine/glycine Amidinotransferase, Chain A"/>
    <property type="match status" value="1"/>
</dbReference>
<comment type="caution">
    <text evidence="1">The sequence shown here is derived from an EMBL/GenBank/DDBJ whole genome shotgun (WGS) entry which is preliminary data.</text>
</comment>
<keyword evidence="2" id="KW-1185">Reference proteome</keyword>